<dbReference type="PANTHER" id="PTHR47843">
    <property type="entry name" value="BTB DOMAIN-CONTAINING PROTEIN-RELATED"/>
    <property type="match status" value="1"/>
</dbReference>
<accession>A0AAJ0CKN8</accession>
<evidence type="ECO:0000256" key="1">
    <source>
        <dbReference type="SAM" id="MobiDB-lite"/>
    </source>
</evidence>
<feature type="compositionally biased region" description="Basic and acidic residues" evidence="1">
    <location>
        <begin position="81"/>
        <end position="100"/>
    </location>
</feature>
<reference evidence="2" key="1">
    <citation type="submission" date="2023-06" db="EMBL/GenBank/DDBJ databases">
        <title>Conoideocrella luteorostrata (Hypocreales: Clavicipitaceae), a potential biocontrol fungus for elongate hemlock scale in United States Christmas tree production areas.</title>
        <authorList>
            <person name="Barrett H."/>
            <person name="Lovett B."/>
            <person name="Macias A.M."/>
            <person name="Stajich J.E."/>
            <person name="Kasson M.T."/>
        </authorList>
    </citation>
    <scope>NUCLEOTIDE SEQUENCE</scope>
    <source>
        <strain evidence="2">ARSEF 14590</strain>
    </source>
</reference>
<sequence length="273" mass="31301">MASLPYGSITSSPLFTFLVGPDQKEHTIHSALVAHQSKALNALVNGHMKEATERRVVWKETSEDTFIRFSQYAYTGSYDEAEPHKREDEETSPDPDKIEETEQNEAITLPSNTRRPKKEAPAPQTPFFETKRERLWDTFNRLHTRKLAKPEQRITLPDDDYTHVFLCHAQVYVFADYHGIDALQSLALHKLRRALTQFVLFPGGRSDISKLVQYTFNETGDKGEQADALRSLVCFYTACKADDLWKSAEFQDLTRTVPEFSKGFINVLLNRLD</sequence>
<gene>
    <name evidence="2" type="ORF">QQS21_007662</name>
</gene>
<comment type="caution">
    <text evidence="2">The sequence shown here is derived from an EMBL/GenBank/DDBJ whole genome shotgun (WGS) entry which is preliminary data.</text>
</comment>
<dbReference type="EMBL" id="JASWJB010000161">
    <property type="protein sequence ID" value="KAK2594625.1"/>
    <property type="molecule type" value="Genomic_DNA"/>
</dbReference>
<proteinExistence type="predicted"/>
<dbReference type="Gene3D" id="3.30.710.10">
    <property type="entry name" value="Potassium Channel Kv1.1, Chain A"/>
    <property type="match status" value="1"/>
</dbReference>
<feature type="compositionally biased region" description="Polar residues" evidence="1">
    <location>
        <begin position="104"/>
        <end position="113"/>
    </location>
</feature>
<evidence type="ECO:0000313" key="2">
    <source>
        <dbReference type="EMBL" id="KAK2594625.1"/>
    </source>
</evidence>
<dbReference type="Proteomes" id="UP001251528">
    <property type="component" value="Unassembled WGS sequence"/>
</dbReference>
<protein>
    <recommendedName>
        <fullName evidence="4">BTB domain-containing protein</fullName>
    </recommendedName>
</protein>
<dbReference type="AlphaFoldDB" id="A0AAJ0CKN8"/>
<feature type="region of interest" description="Disordered" evidence="1">
    <location>
        <begin position="78"/>
        <end position="124"/>
    </location>
</feature>
<name>A0AAJ0CKN8_9HYPO</name>
<evidence type="ECO:0008006" key="4">
    <source>
        <dbReference type="Google" id="ProtNLM"/>
    </source>
</evidence>
<organism evidence="2 3">
    <name type="scientific">Conoideocrella luteorostrata</name>
    <dbReference type="NCBI Taxonomy" id="1105319"/>
    <lineage>
        <taxon>Eukaryota</taxon>
        <taxon>Fungi</taxon>
        <taxon>Dikarya</taxon>
        <taxon>Ascomycota</taxon>
        <taxon>Pezizomycotina</taxon>
        <taxon>Sordariomycetes</taxon>
        <taxon>Hypocreomycetidae</taxon>
        <taxon>Hypocreales</taxon>
        <taxon>Clavicipitaceae</taxon>
        <taxon>Conoideocrella</taxon>
    </lineage>
</organism>
<dbReference type="InterPro" id="IPR011333">
    <property type="entry name" value="SKP1/BTB/POZ_sf"/>
</dbReference>
<keyword evidence="3" id="KW-1185">Reference proteome</keyword>
<evidence type="ECO:0000313" key="3">
    <source>
        <dbReference type="Proteomes" id="UP001251528"/>
    </source>
</evidence>
<dbReference type="SUPFAM" id="SSF54695">
    <property type="entry name" value="POZ domain"/>
    <property type="match status" value="1"/>
</dbReference>